<keyword evidence="5" id="KW-0460">Magnesium</keyword>
<dbReference type="GeneID" id="66078268"/>
<dbReference type="PANTHER" id="PTHR12318:SF0">
    <property type="entry name" value="ACYL-COENZYME A DIPHOSPHATASE NUDT19"/>
    <property type="match status" value="1"/>
</dbReference>
<evidence type="ECO:0000313" key="10">
    <source>
        <dbReference type="Proteomes" id="UP001049176"/>
    </source>
</evidence>
<dbReference type="PANTHER" id="PTHR12318">
    <property type="entry name" value="TESTOSTERONE-REGULATED PROTEIN RP2"/>
    <property type="match status" value="1"/>
</dbReference>
<dbReference type="InterPro" id="IPR000086">
    <property type="entry name" value="NUDIX_hydrolase_dom"/>
</dbReference>
<sequence>MGYTLCYILFPYSHRIVRRKLGFVDSICHSSPSYCPTMSSRTVTTASTSKSSDKGRSAVVVPRPSASLVVVNGQNEVLLVQRNPRAVAFGGVTVFPGGNYDRTQDDSFEITAIRETFEESGLLMASPTTPGGALPTDSVLDEARHAIHSQKMRFREFLDQHGLKPDTDSLMPFTQWITPVGPPRRFHTRFYVSFLPSASSSGFTSGDKQARLPKPDGGKEVITARFLHPKAAIAEFDSQKITFMPPQYYILHTLASILKGSVNTPEQRAKVRELAYGKFGRMVINPRRLKGAEEAAGLAVLTYEGDETRGGSPGRRHRATIFARQGGITEKIVLERNFDIYTEIEENAFLQRQGSAVASKL</sequence>
<dbReference type="GO" id="GO:0046872">
    <property type="term" value="F:metal ion binding"/>
    <property type="evidence" value="ECO:0007669"/>
    <property type="project" value="UniProtKB-KW"/>
</dbReference>
<feature type="compositionally biased region" description="Polar residues" evidence="7">
    <location>
        <begin position="35"/>
        <end position="50"/>
    </location>
</feature>
<dbReference type="InterPro" id="IPR039121">
    <property type="entry name" value="NUDT19"/>
</dbReference>
<dbReference type="KEGG" id="more:E1B28_009192"/>
<evidence type="ECO:0000256" key="4">
    <source>
        <dbReference type="ARBA" id="ARBA00022801"/>
    </source>
</evidence>
<keyword evidence="6" id="KW-0464">Manganese</keyword>
<dbReference type="GO" id="GO:0005739">
    <property type="term" value="C:mitochondrion"/>
    <property type="evidence" value="ECO:0007669"/>
    <property type="project" value="TreeGrafter"/>
</dbReference>
<dbReference type="CDD" id="cd18870">
    <property type="entry name" value="NUDIX_AcylCoAdiphos_Nudt19"/>
    <property type="match status" value="1"/>
</dbReference>
<keyword evidence="3" id="KW-0479">Metal-binding</keyword>
<comment type="caution">
    <text evidence="9">The sequence shown here is derived from an EMBL/GenBank/DDBJ whole genome shotgun (WGS) entry which is preliminary data.</text>
</comment>
<evidence type="ECO:0000256" key="2">
    <source>
        <dbReference type="ARBA" id="ARBA00001946"/>
    </source>
</evidence>
<evidence type="ECO:0000256" key="3">
    <source>
        <dbReference type="ARBA" id="ARBA00022723"/>
    </source>
</evidence>
<dbReference type="AlphaFoldDB" id="A0A9P7USJ9"/>
<evidence type="ECO:0000259" key="8">
    <source>
        <dbReference type="PROSITE" id="PS51462"/>
    </source>
</evidence>
<gene>
    <name evidence="9" type="ORF">E1B28_009192</name>
</gene>
<proteinExistence type="predicted"/>
<feature type="domain" description="Nudix hydrolase" evidence="8">
    <location>
        <begin position="61"/>
        <end position="249"/>
    </location>
</feature>
<keyword evidence="4" id="KW-0378">Hydrolase</keyword>
<protein>
    <recommendedName>
        <fullName evidence="8">Nudix hydrolase domain-containing protein</fullName>
    </recommendedName>
</protein>
<evidence type="ECO:0000256" key="1">
    <source>
        <dbReference type="ARBA" id="ARBA00001936"/>
    </source>
</evidence>
<dbReference type="SUPFAM" id="SSF55811">
    <property type="entry name" value="Nudix"/>
    <property type="match status" value="1"/>
</dbReference>
<dbReference type="Gene3D" id="3.90.79.10">
    <property type="entry name" value="Nucleoside Triphosphate Pyrophosphohydrolase"/>
    <property type="match status" value="1"/>
</dbReference>
<dbReference type="OrthoDB" id="1695362at2759"/>
<comment type="cofactor">
    <cofactor evidence="2">
        <name>Mg(2+)</name>
        <dbReference type="ChEBI" id="CHEBI:18420"/>
    </cofactor>
</comment>
<evidence type="ECO:0000256" key="6">
    <source>
        <dbReference type="ARBA" id="ARBA00023211"/>
    </source>
</evidence>
<dbReference type="PROSITE" id="PS51462">
    <property type="entry name" value="NUDIX"/>
    <property type="match status" value="1"/>
</dbReference>
<evidence type="ECO:0000256" key="7">
    <source>
        <dbReference type="SAM" id="MobiDB-lite"/>
    </source>
</evidence>
<dbReference type="EMBL" id="CM032185">
    <property type="protein sequence ID" value="KAG7092882.1"/>
    <property type="molecule type" value="Genomic_DNA"/>
</dbReference>
<reference evidence="9" key="1">
    <citation type="journal article" date="2021" name="Genome Biol. Evol.">
        <title>The assembled and annotated genome of the fairy-ring fungus Marasmius oreades.</title>
        <authorList>
            <person name="Hiltunen M."/>
            <person name="Ament-Velasquez S.L."/>
            <person name="Johannesson H."/>
        </authorList>
    </citation>
    <scope>NUCLEOTIDE SEQUENCE</scope>
    <source>
        <strain evidence="9">03SP1</strain>
    </source>
</reference>
<dbReference type="InterPro" id="IPR015797">
    <property type="entry name" value="NUDIX_hydrolase-like_dom_sf"/>
</dbReference>
<dbReference type="GO" id="GO:0016818">
    <property type="term" value="F:hydrolase activity, acting on acid anhydrides, in phosphorus-containing anhydrides"/>
    <property type="evidence" value="ECO:0007669"/>
    <property type="project" value="InterPro"/>
</dbReference>
<dbReference type="RefSeq" id="XP_043009352.1">
    <property type="nucleotide sequence ID" value="XM_043154064.1"/>
</dbReference>
<feature type="region of interest" description="Disordered" evidence="7">
    <location>
        <begin position="35"/>
        <end position="57"/>
    </location>
</feature>
<dbReference type="Proteomes" id="UP001049176">
    <property type="component" value="Chromosome 5"/>
</dbReference>
<dbReference type="Pfam" id="PF00293">
    <property type="entry name" value="NUDIX"/>
    <property type="match status" value="1"/>
</dbReference>
<organism evidence="9 10">
    <name type="scientific">Marasmius oreades</name>
    <name type="common">fairy-ring Marasmius</name>
    <dbReference type="NCBI Taxonomy" id="181124"/>
    <lineage>
        <taxon>Eukaryota</taxon>
        <taxon>Fungi</taxon>
        <taxon>Dikarya</taxon>
        <taxon>Basidiomycota</taxon>
        <taxon>Agaricomycotina</taxon>
        <taxon>Agaricomycetes</taxon>
        <taxon>Agaricomycetidae</taxon>
        <taxon>Agaricales</taxon>
        <taxon>Marasmiineae</taxon>
        <taxon>Marasmiaceae</taxon>
        <taxon>Marasmius</taxon>
    </lineage>
</organism>
<evidence type="ECO:0000256" key="5">
    <source>
        <dbReference type="ARBA" id="ARBA00022842"/>
    </source>
</evidence>
<name>A0A9P7USJ9_9AGAR</name>
<evidence type="ECO:0000313" key="9">
    <source>
        <dbReference type="EMBL" id="KAG7092882.1"/>
    </source>
</evidence>
<keyword evidence="10" id="KW-1185">Reference proteome</keyword>
<accession>A0A9P7USJ9</accession>
<comment type="cofactor">
    <cofactor evidence="1">
        <name>Mn(2+)</name>
        <dbReference type="ChEBI" id="CHEBI:29035"/>
    </cofactor>
</comment>